<dbReference type="Proteomes" id="UP000664654">
    <property type="component" value="Unassembled WGS sequence"/>
</dbReference>
<organism evidence="2 3">
    <name type="scientific">Bowmanella dokdonensis</name>
    <dbReference type="NCBI Taxonomy" id="751969"/>
    <lineage>
        <taxon>Bacteria</taxon>
        <taxon>Pseudomonadati</taxon>
        <taxon>Pseudomonadota</taxon>
        <taxon>Gammaproteobacteria</taxon>
        <taxon>Alteromonadales</taxon>
        <taxon>Alteromonadaceae</taxon>
        <taxon>Bowmanella</taxon>
    </lineage>
</organism>
<dbReference type="InterPro" id="IPR052164">
    <property type="entry name" value="Anthracycline_SecMetBiosynth"/>
</dbReference>
<dbReference type="PANTHER" id="PTHR33993:SF14">
    <property type="entry name" value="GB|AAF24581.1"/>
    <property type="match status" value="1"/>
</dbReference>
<dbReference type="PROSITE" id="PS51819">
    <property type="entry name" value="VOC"/>
    <property type="match status" value="1"/>
</dbReference>
<dbReference type="SUPFAM" id="SSF54593">
    <property type="entry name" value="Glyoxalase/Bleomycin resistance protein/Dihydroxybiphenyl dioxygenase"/>
    <property type="match status" value="1"/>
</dbReference>
<dbReference type="PANTHER" id="PTHR33993">
    <property type="entry name" value="GLYOXALASE-RELATED"/>
    <property type="match status" value="1"/>
</dbReference>
<dbReference type="InterPro" id="IPR037523">
    <property type="entry name" value="VOC_core"/>
</dbReference>
<accession>A0A939DL57</accession>
<dbReference type="Gene3D" id="3.10.180.10">
    <property type="entry name" value="2,3-Dihydroxybiphenyl 1,2-Dioxygenase, domain 1"/>
    <property type="match status" value="1"/>
</dbReference>
<evidence type="ECO:0000313" key="2">
    <source>
        <dbReference type="EMBL" id="MBN7824585.1"/>
    </source>
</evidence>
<proteinExistence type="predicted"/>
<dbReference type="RefSeq" id="WP_206572685.1">
    <property type="nucleotide sequence ID" value="NZ_JAFKCV010000002.1"/>
</dbReference>
<name>A0A939DL57_9ALTE</name>
<comment type="caution">
    <text evidence="2">The sequence shown here is derived from an EMBL/GenBank/DDBJ whole genome shotgun (WGS) entry which is preliminary data.</text>
</comment>
<protein>
    <submittedName>
        <fullName evidence="2">VOC family protein</fullName>
    </submittedName>
</protein>
<evidence type="ECO:0000313" key="3">
    <source>
        <dbReference type="Proteomes" id="UP000664654"/>
    </source>
</evidence>
<feature type="domain" description="VOC" evidence="1">
    <location>
        <begin position="8"/>
        <end position="124"/>
    </location>
</feature>
<dbReference type="InterPro" id="IPR029068">
    <property type="entry name" value="Glyas_Bleomycin-R_OHBP_Dase"/>
</dbReference>
<dbReference type="InterPro" id="IPR004360">
    <property type="entry name" value="Glyas_Fos-R_dOase_dom"/>
</dbReference>
<sequence length="125" mass="13959">MDKTTIGQVLWQDLTVEHADQVKDFYTAVVGWQVKPVDMGGYDDFSMRNPQTGKDLAGICHARGTNADLPAQWLLYFAVENLEQSTQEVVKRGGKCLTEVKSYGQSRYRVIQDPAGAVCALFEQN</sequence>
<reference evidence="2" key="1">
    <citation type="submission" date="2021-03" db="EMBL/GenBank/DDBJ databases">
        <title>novel species isolated from a fishpond in China.</title>
        <authorList>
            <person name="Lu H."/>
            <person name="Cai Z."/>
        </authorList>
    </citation>
    <scope>NUCLEOTIDE SEQUENCE</scope>
    <source>
        <strain evidence="2">JCM 30855</strain>
    </source>
</reference>
<dbReference type="Pfam" id="PF00903">
    <property type="entry name" value="Glyoxalase"/>
    <property type="match status" value="1"/>
</dbReference>
<dbReference type="EMBL" id="JAFKCV010000002">
    <property type="protein sequence ID" value="MBN7824585.1"/>
    <property type="molecule type" value="Genomic_DNA"/>
</dbReference>
<keyword evidence="3" id="KW-1185">Reference proteome</keyword>
<dbReference type="AlphaFoldDB" id="A0A939DL57"/>
<gene>
    <name evidence="2" type="ORF">J0A66_05025</name>
</gene>
<evidence type="ECO:0000259" key="1">
    <source>
        <dbReference type="PROSITE" id="PS51819"/>
    </source>
</evidence>